<protein>
    <submittedName>
        <fullName evidence="2">Bm13337</fullName>
    </submittedName>
</protein>
<evidence type="ECO:0000313" key="2">
    <source>
        <dbReference type="EMBL" id="CDP91008.2"/>
    </source>
</evidence>
<keyword evidence="1" id="KW-1133">Transmembrane helix</keyword>
<evidence type="ECO:0000256" key="1">
    <source>
        <dbReference type="SAM" id="Phobius"/>
    </source>
</evidence>
<reference evidence="2" key="1">
    <citation type="journal article" date="2007" name="Science">
        <title>Draft genome of the filarial nematode parasite Brugia malayi.</title>
        <authorList>
            <person name="Ghedin E."/>
            <person name="Wang S."/>
            <person name="Spiro D."/>
            <person name="Caler E."/>
            <person name="Zhao Q."/>
            <person name="Crabtree J."/>
            <person name="Allen J.E."/>
            <person name="Delcher A.L."/>
            <person name="Guiliano D.B."/>
            <person name="Miranda-Saavedra D."/>
            <person name="Angiuoli S.V."/>
            <person name="Creasy T."/>
            <person name="Amedeo P."/>
            <person name="Haas B."/>
            <person name="El-Sayed N.M."/>
            <person name="Wortman J.R."/>
            <person name="Feldblyum T."/>
            <person name="Tallon L."/>
            <person name="Schatz M."/>
            <person name="Shumway M."/>
            <person name="Koo H."/>
            <person name="Salzberg S.L."/>
            <person name="Schobel S."/>
            <person name="Pertea M."/>
            <person name="Pop M."/>
            <person name="White O."/>
            <person name="Barton G.J."/>
            <person name="Carlow C.K."/>
            <person name="Crawford M.J."/>
            <person name="Daub J."/>
            <person name="Dimmic M.W."/>
            <person name="Estes C.F."/>
            <person name="Foster J.M."/>
            <person name="Ganatra M."/>
            <person name="Gregory W.F."/>
            <person name="Johnson N.M."/>
            <person name="Jin J."/>
            <person name="Komuniecki R."/>
            <person name="Korf I."/>
            <person name="Kumar S."/>
            <person name="Laney S."/>
            <person name="Li B.W."/>
            <person name="Li W."/>
            <person name="Lindblom T.H."/>
            <person name="Lustigman S."/>
            <person name="Ma D."/>
            <person name="Maina C.V."/>
            <person name="Martin D.M."/>
            <person name="McCarter J.P."/>
            <person name="McReynolds L."/>
            <person name="Mitreva M."/>
            <person name="Nutman T.B."/>
            <person name="Parkinson J."/>
            <person name="Peregrin-Alvarez J.M."/>
            <person name="Poole C."/>
            <person name="Ren Q."/>
            <person name="Saunders L."/>
            <person name="Sluder A.E."/>
            <person name="Smith K."/>
            <person name="Stanke M."/>
            <person name="Unnasch T.R."/>
            <person name="Ware J."/>
            <person name="Wei A.D."/>
            <person name="Weil G."/>
            <person name="Williams D.J."/>
            <person name="Zhang Y."/>
            <person name="Williams S.A."/>
            <person name="Fraser-Liggett C."/>
            <person name="Slatko B."/>
            <person name="Blaxter M.L."/>
            <person name="Scott A.L."/>
        </authorList>
    </citation>
    <scope>NUCLEOTIDE SEQUENCE</scope>
    <source>
        <strain evidence="2">FR3</strain>
    </source>
</reference>
<proteinExistence type="predicted"/>
<gene>
    <name evidence="2" type="primary">Bm13337</name>
    <name evidence="2" type="ORF">BM_Bm13337</name>
</gene>
<dbReference type="AlphaFoldDB" id="A0A1I9FZR7"/>
<keyword evidence="1" id="KW-0472">Membrane</keyword>
<feature type="transmembrane region" description="Helical" evidence="1">
    <location>
        <begin position="6"/>
        <end position="26"/>
    </location>
</feature>
<accession>A0A1I9FZR7</accession>
<keyword evidence="1" id="KW-0812">Transmembrane</keyword>
<reference evidence="2" key="2">
    <citation type="submission" date="2012-12" db="EMBL/GenBank/DDBJ databases">
        <authorList>
            <consortium name="WormBase Consortium"/>
            <person name="Ghedin E."/>
            <person name="Paulini M."/>
        </authorList>
    </citation>
    <scope>NUCLEOTIDE SEQUENCE</scope>
    <source>
        <strain evidence="2">FR3</strain>
    </source>
</reference>
<dbReference type="EMBL" id="LN855349">
    <property type="protein sequence ID" value="CDP91008.2"/>
    <property type="molecule type" value="Genomic_DNA"/>
</dbReference>
<sequence length="47" mass="5598">MGKPSLSTKLCFISILFYFFFLFFLFRIKCRDPKQIHKSAEAIHIIT</sequence>
<organism evidence="2">
    <name type="scientific">Brugia malayi</name>
    <name type="common">Filarial nematode worm</name>
    <dbReference type="NCBI Taxonomy" id="6279"/>
    <lineage>
        <taxon>Eukaryota</taxon>
        <taxon>Metazoa</taxon>
        <taxon>Ecdysozoa</taxon>
        <taxon>Nematoda</taxon>
        <taxon>Chromadorea</taxon>
        <taxon>Rhabditida</taxon>
        <taxon>Spirurina</taxon>
        <taxon>Spiruromorpha</taxon>
        <taxon>Filarioidea</taxon>
        <taxon>Onchocercidae</taxon>
        <taxon>Brugia</taxon>
    </lineage>
</organism>
<name>A0A1I9FZR7_BRUMA</name>